<evidence type="ECO:0000256" key="1">
    <source>
        <dbReference type="ARBA" id="ARBA00003820"/>
    </source>
</evidence>
<feature type="domain" description="Flagellar M-ring N-terminal" evidence="15">
    <location>
        <begin position="61"/>
        <end position="237"/>
    </location>
</feature>
<evidence type="ECO:0000256" key="12">
    <source>
        <dbReference type="PIRNR" id="PIRNR004862"/>
    </source>
</evidence>
<comment type="subcellular location">
    <subcellularLocation>
        <location evidence="2 12">Bacterial flagellum basal body</location>
    </subcellularLocation>
    <subcellularLocation>
        <location evidence="3">Cell membrane</location>
        <topology evidence="3">Multi-pass membrane protein</topology>
    </subcellularLocation>
</comment>
<protein>
    <recommendedName>
        <fullName evidence="5 12">Flagellar M-ring protein</fullName>
    </recommendedName>
</protein>
<evidence type="ECO:0000256" key="3">
    <source>
        <dbReference type="ARBA" id="ARBA00004651"/>
    </source>
</evidence>
<dbReference type="InterPro" id="IPR045851">
    <property type="entry name" value="AMP-bd_C_sf"/>
</dbReference>
<keyword evidence="9 14" id="KW-0472">Membrane</keyword>
<keyword evidence="18" id="KW-1185">Reference proteome</keyword>
<dbReference type="PRINTS" id="PR01009">
    <property type="entry name" value="FLGMRINGFLIF"/>
</dbReference>
<feature type="transmembrane region" description="Helical" evidence="14">
    <location>
        <begin position="486"/>
        <end position="508"/>
    </location>
</feature>
<feature type="transmembrane region" description="Helical" evidence="14">
    <location>
        <begin position="40"/>
        <end position="59"/>
    </location>
</feature>
<evidence type="ECO:0000259" key="15">
    <source>
        <dbReference type="Pfam" id="PF01514"/>
    </source>
</evidence>
<evidence type="ECO:0000256" key="7">
    <source>
        <dbReference type="ARBA" id="ARBA00022692"/>
    </source>
</evidence>
<keyword evidence="17" id="KW-0282">Flagellum</keyword>
<feature type="compositionally biased region" description="Polar residues" evidence="13">
    <location>
        <begin position="308"/>
        <end position="321"/>
    </location>
</feature>
<feature type="region of interest" description="Disordered" evidence="13">
    <location>
        <begin position="292"/>
        <end position="390"/>
    </location>
</feature>
<sequence>MAESVVDNVPAKSGATAPKPPLFGMSFLENISQMPMLRQVGLLVGLAASVAIGFAVVLWSQQPDYRPLYGSLAGMDTKQVMDTLAAADIPYNVEPNSGALLVKADDLSRARLKLAAAGVAPGDGNVGFEILDKEQGLGTSQFMEATRYRRGLEGELARTVSSLNNVKAARVHLAIPKSSVFVRDERRPSASVLVELYPGRALEAGQVMAIVNLVATSVPELDKSQVTVVDQKGNLLSEQLGNSELTMAGKQFDYSRRMEGMLTQRVHNILQPVLGNDRYKAEVSADVDFSAVESTSEQFNPDQPALRSEQSVNEQRSSSMGPQGVPGALSNQPPGPASAPQTTGGAPGATAAIQPGQPLLDANGQQIMDPATGQPMLAPYPADKRQQSTKNFELDRSISHTRQQQGRLNRLSVAVVVDDQVKIDPATGDTTRAPWAAEDLARFTRLVQDAVGFDASRGDSVSVINVPFAADRGEVISEIPFYSQPWFWDIIKQVMGVLFILVLVFGVLRPVLNNITGNGKQSAGADGDMELGGMLGLDGELANDRVSLGGPQSILLPSPSEGYDAQLNAIKSLVAEDPGRVAQVVKEWINADE</sequence>
<evidence type="ECO:0000256" key="4">
    <source>
        <dbReference type="ARBA" id="ARBA00007971"/>
    </source>
</evidence>
<evidence type="ECO:0000256" key="8">
    <source>
        <dbReference type="ARBA" id="ARBA00022989"/>
    </source>
</evidence>
<keyword evidence="17" id="KW-0969">Cilium</keyword>
<dbReference type="PANTHER" id="PTHR30046:SF0">
    <property type="entry name" value="FLAGELLAR M-RING PROTEIN"/>
    <property type="match status" value="1"/>
</dbReference>
<dbReference type="EMBL" id="JACOPV010000017">
    <property type="protein sequence ID" value="MBM5460617.1"/>
    <property type="molecule type" value="Genomic_DNA"/>
</dbReference>
<dbReference type="Pfam" id="PF01514">
    <property type="entry name" value="YscJ_FliF"/>
    <property type="match status" value="1"/>
</dbReference>
<dbReference type="InterPro" id="IPR013556">
    <property type="entry name" value="Flag_M-ring_C"/>
</dbReference>
<dbReference type="NCBIfam" id="TIGR00206">
    <property type="entry name" value="fliF"/>
    <property type="match status" value="1"/>
</dbReference>
<feature type="compositionally biased region" description="Low complexity" evidence="13">
    <location>
        <begin position="338"/>
        <end position="358"/>
    </location>
</feature>
<dbReference type="Proteomes" id="UP000745663">
    <property type="component" value="Unassembled WGS sequence"/>
</dbReference>
<dbReference type="PANTHER" id="PTHR30046">
    <property type="entry name" value="FLAGELLAR M-RING PROTEIN"/>
    <property type="match status" value="1"/>
</dbReference>
<dbReference type="InterPro" id="IPR006182">
    <property type="entry name" value="FliF_N_dom"/>
</dbReference>
<keyword evidence="8 14" id="KW-1133">Transmembrane helix</keyword>
<comment type="subunit">
    <text evidence="11">The basal body constitutes a major portion of the flagellar organelle and consists of four rings (L,P,S, and M) mounted on a central rod. The M ring is integral to the inner membrane of the cell and may be connected to the flagellar rod via the S ring. The S (supramembrane ring) lies just distal to the M ring. The L and P rings lie in the outer membrane and the periplasmic space, respectively.</text>
</comment>
<evidence type="ECO:0000256" key="10">
    <source>
        <dbReference type="ARBA" id="ARBA00023143"/>
    </source>
</evidence>
<evidence type="ECO:0000256" key="6">
    <source>
        <dbReference type="ARBA" id="ARBA00022475"/>
    </source>
</evidence>
<feature type="domain" description="Flagellar M-ring C-terminal" evidence="16">
    <location>
        <begin position="270"/>
        <end position="468"/>
    </location>
</feature>
<feature type="compositionally biased region" description="Polar residues" evidence="13">
    <location>
        <begin position="292"/>
        <end position="301"/>
    </location>
</feature>
<dbReference type="InterPro" id="IPR043427">
    <property type="entry name" value="YscJ/FliF"/>
</dbReference>
<dbReference type="InterPro" id="IPR000067">
    <property type="entry name" value="FlgMring_FliF"/>
</dbReference>
<dbReference type="PIRSF" id="PIRSF004862">
    <property type="entry name" value="FliF"/>
    <property type="match status" value="1"/>
</dbReference>
<keyword evidence="17" id="KW-0966">Cell projection</keyword>
<comment type="similarity">
    <text evidence="4 12">Belongs to the FliF family.</text>
</comment>
<dbReference type="Pfam" id="PF08345">
    <property type="entry name" value="YscJ_FliF_C"/>
    <property type="match status" value="1"/>
</dbReference>
<evidence type="ECO:0000313" key="18">
    <source>
        <dbReference type="Proteomes" id="UP000745663"/>
    </source>
</evidence>
<evidence type="ECO:0000256" key="9">
    <source>
        <dbReference type="ARBA" id="ARBA00023136"/>
    </source>
</evidence>
<comment type="function">
    <text evidence="1 12">The M ring may be actively involved in energy transduction.</text>
</comment>
<accession>A0ABS2C416</accession>
<evidence type="ECO:0000313" key="17">
    <source>
        <dbReference type="EMBL" id="MBM5460617.1"/>
    </source>
</evidence>
<organism evidence="17 18">
    <name type="scientific">Pseudomonas arcuscaelestis</name>
    <dbReference type="NCBI Taxonomy" id="2710591"/>
    <lineage>
        <taxon>Bacteria</taxon>
        <taxon>Pseudomonadati</taxon>
        <taxon>Pseudomonadota</taxon>
        <taxon>Gammaproteobacteria</taxon>
        <taxon>Pseudomonadales</taxon>
        <taxon>Pseudomonadaceae</taxon>
        <taxon>Pseudomonas</taxon>
    </lineage>
</organism>
<evidence type="ECO:0000256" key="11">
    <source>
        <dbReference type="ARBA" id="ARBA00025936"/>
    </source>
</evidence>
<keyword evidence="7 14" id="KW-0812">Transmembrane</keyword>
<proteinExistence type="inferred from homology"/>
<reference evidence="17 18" key="1">
    <citation type="submission" date="2020-08" db="EMBL/GenBank/DDBJ databases">
        <title>Description of novel Pseudomonas species.</title>
        <authorList>
            <person name="Duman M."/>
            <person name="Mulet M."/>
            <person name="Altun S."/>
            <person name="Saticioglu I.B."/>
            <person name="Lalucat J."/>
            <person name="Garcia-Valdes E."/>
        </authorList>
    </citation>
    <scope>NUCLEOTIDE SEQUENCE [LARGE SCALE GENOMIC DNA]</scope>
    <source>
        <strain evidence="17 18">P66</strain>
    </source>
</reference>
<gene>
    <name evidence="17" type="primary">fliF</name>
    <name evidence="17" type="ORF">H8F21_23900</name>
</gene>
<evidence type="ECO:0000256" key="14">
    <source>
        <dbReference type="SAM" id="Phobius"/>
    </source>
</evidence>
<comment type="caution">
    <text evidence="17">The sequence shown here is derived from an EMBL/GenBank/DDBJ whole genome shotgun (WGS) entry which is preliminary data.</text>
</comment>
<evidence type="ECO:0000256" key="2">
    <source>
        <dbReference type="ARBA" id="ARBA00004117"/>
    </source>
</evidence>
<evidence type="ECO:0000259" key="16">
    <source>
        <dbReference type="Pfam" id="PF08345"/>
    </source>
</evidence>
<evidence type="ECO:0000256" key="13">
    <source>
        <dbReference type="SAM" id="MobiDB-lite"/>
    </source>
</evidence>
<keyword evidence="6" id="KW-1003">Cell membrane</keyword>
<dbReference type="RefSeq" id="WP_203585473.1">
    <property type="nucleotide sequence ID" value="NZ_JACOPV010000017.1"/>
</dbReference>
<name>A0ABS2C416_9PSED</name>
<dbReference type="Gene3D" id="3.30.300.30">
    <property type="match status" value="1"/>
</dbReference>
<evidence type="ECO:0000256" key="5">
    <source>
        <dbReference type="ARBA" id="ARBA00017949"/>
    </source>
</evidence>
<keyword evidence="10 12" id="KW-0975">Bacterial flagellum</keyword>